<feature type="region of interest" description="Disordered" evidence="1">
    <location>
        <begin position="50"/>
        <end position="69"/>
    </location>
</feature>
<dbReference type="Pfam" id="PF00903">
    <property type="entry name" value="Glyoxalase"/>
    <property type="match status" value="1"/>
</dbReference>
<dbReference type="Proteomes" id="UP000318055">
    <property type="component" value="Chromosome"/>
</dbReference>
<evidence type="ECO:0000313" key="3">
    <source>
        <dbReference type="EMBL" id="QDX26895.1"/>
    </source>
</evidence>
<dbReference type="InterPro" id="IPR037523">
    <property type="entry name" value="VOC_core"/>
</dbReference>
<dbReference type="PROSITE" id="PS51819">
    <property type="entry name" value="VOC"/>
    <property type="match status" value="1"/>
</dbReference>
<evidence type="ECO:0000256" key="1">
    <source>
        <dbReference type="SAM" id="MobiDB-lite"/>
    </source>
</evidence>
<feature type="domain" description="VOC" evidence="2">
    <location>
        <begin position="80"/>
        <end position="232"/>
    </location>
</feature>
<organism evidence="3 4">
    <name type="scientific">Sphingomonas suaedae</name>
    <dbReference type="NCBI Taxonomy" id="2599297"/>
    <lineage>
        <taxon>Bacteria</taxon>
        <taxon>Pseudomonadati</taxon>
        <taxon>Pseudomonadota</taxon>
        <taxon>Alphaproteobacteria</taxon>
        <taxon>Sphingomonadales</taxon>
        <taxon>Sphingomonadaceae</taxon>
        <taxon>Sphingomonas</taxon>
    </lineage>
</organism>
<dbReference type="CDD" id="cd06587">
    <property type="entry name" value="VOC"/>
    <property type="match status" value="1"/>
</dbReference>
<gene>
    <name evidence="3" type="ORF">FPZ54_13345</name>
</gene>
<dbReference type="InterPro" id="IPR029068">
    <property type="entry name" value="Glyas_Bleomycin-R_OHBP_Dase"/>
</dbReference>
<evidence type="ECO:0000259" key="2">
    <source>
        <dbReference type="PROSITE" id="PS51819"/>
    </source>
</evidence>
<dbReference type="InterPro" id="IPR004360">
    <property type="entry name" value="Glyas_Fos-R_dOase_dom"/>
</dbReference>
<dbReference type="Gene3D" id="3.10.180.10">
    <property type="entry name" value="2,3-Dihydroxybiphenyl 1,2-Dioxygenase, domain 1"/>
    <property type="match status" value="1"/>
</dbReference>
<dbReference type="SUPFAM" id="SSF54593">
    <property type="entry name" value="Glyoxalase/Bleomycin resistance protein/Dihydroxybiphenyl dioxygenase"/>
    <property type="match status" value="1"/>
</dbReference>
<proteinExistence type="predicted"/>
<keyword evidence="4" id="KW-1185">Reference proteome</keyword>
<protein>
    <submittedName>
        <fullName evidence="3">VOC family protein</fullName>
    </submittedName>
</protein>
<name>A0A518RHI3_9SPHN</name>
<sequence>MACSSPAYAGREKRQFKRFHMIIHRTNLIGAIACIGAILPVASPALAQTAGSGGKDAARTSESIGPSDPTKPIHLLHGSGLHHINVRAFDLDETIAFYERAFGFRLLFRWDGVVGVRGKAIHFRNPLQGAQLDMGDGQILELIPAPKKAVRPSDLASSFNHIGLRVSNLEEAYARALANGAKPYPIEDGVGGVWDGPTTITLKARPPFRRSFVVRAAHVLGPNGEVIELFEA</sequence>
<evidence type="ECO:0000313" key="4">
    <source>
        <dbReference type="Proteomes" id="UP000318055"/>
    </source>
</evidence>
<dbReference type="AlphaFoldDB" id="A0A518RHI3"/>
<accession>A0A518RHI3</accession>
<dbReference type="EMBL" id="CP042239">
    <property type="protein sequence ID" value="QDX26895.1"/>
    <property type="molecule type" value="Genomic_DNA"/>
</dbReference>
<reference evidence="3 4" key="1">
    <citation type="submission" date="2019-07" db="EMBL/GenBank/DDBJ databases">
        <title>Sphingomonas alkalisoli sp. nov., isolated from rhizosphere soil of Suaedae salsa.</title>
        <authorList>
            <person name="Zhang H."/>
            <person name="Xu L."/>
            <person name="Zhang J.-X."/>
            <person name="Sun J.-Q."/>
        </authorList>
    </citation>
    <scope>NUCLEOTIDE SEQUENCE [LARGE SCALE GENOMIC DNA]</scope>
    <source>
        <strain evidence="3 4">XS-10</strain>
    </source>
</reference>
<dbReference type="OrthoDB" id="5243302at2"/>
<dbReference type="KEGG" id="ssua:FPZ54_13345"/>